<dbReference type="RefSeq" id="WP_106614398.1">
    <property type="nucleotide sequence ID" value="NZ_PYAX01000002.1"/>
</dbReference>
<evidence type="ECO:0000313" key="2">
    <source>
        <dbReference type="EMBL" id="PSL57458.1"/>
    </source>
</evidence>
<dbReference type="InterPro" id="IPR041581">
    <property type="entry name" value="Glyoxalase_6"/>
</dbReference>
<dbReference type="InterPro" id="IPR029068">
    <property type="entry name" value="Glyas_Bleomycin-R_OHBP_Dase"/>
</dbReference>
<accession>A0A2P8IG65</accession>
<organism evidence="2 3">
    <name type="scientific">Saccharothrix carnea</name>
    <dbReference type="NCBI Taxonomy" id="1280637"/>
    <lineage>
        <taxon>Bacteria</taxon>
        <taxon>Bacillati</taxon>
        <taxon>Actinomycetota</taxon>
        <taxon>Actinomycetes</taxon>
        <taxon>Pseudonocardiales</taxon>
        <taxon>Pseudonocardiaceae</taxon>
        <taxon>Saccharothrix</taxon>
    </lineage>
</organism>
<keyword evidence="2" id="KW-0456">Lyase</keyword>
<dbReference type="InterPro" id="IPR037523">
    <property type="entry name" value="VOC_core"/>
</dbReference>
<dbReference type="Gene3D" id="3.10.180.10">
    <property type="entry name" value="2,3-Dihydroxybiphenyl 1,2-Dioxygenase, domain 1"/>
    <property type="match status" value="1"/>
</dbReference>
<dbReference type="EMBL" id="PYAX01000002">
    <property type="protein sequence ID" value="PSL57458.1"/>
    <property type="molecule type" value="Genomic_DNA"/>
</dbReference>
<protein>
    <submittedName>
        <fullName evidence="2">Putative enzyme related to lactoylglutathione lyase</fullName>
    </submittedName>
</protein>
<dbReference type="PANTHER" id="PTHR35908:SF1">
    <property type="entry name" value="CONSERVED PROTEIN"/>
    <property type="match status" value="1"/>
</dbReference>
<dbReference type="AlphaFoldDB" id="A0A2P8IG65"/>
<dbReference type="PANTHER" id="PTHR35908">
    <property type="entry name" value="HYPOTHETICAL FUSION PROTEIN"/>
    <property type="match status" value="1"/>
</dbReference>
<sequence>MAHIGSVVLKVDDPRRAAEFWSGALGYHLVNGPVGDESPVLAPEDGTGPSITLDETDRTHLDLHVSGEAELRAEVERLIGLGAERVPWTYPPGADFVVLADPEGNLFCVVDVGQG</sequence>
<dbReference type="GO" id="GO:0016829">
    <property type="term" value="F:lyase activity"/>
    <property type="evidence" value="ECO:0007669"/>
    <property type="project" value="UniProtKB-KW"/>
</dbReference>
<name>A0A2P8IG65_SACCR</name>
<dbReference type="PROSITE" id="PS51819">
    <property type="entry name" value="VOC"/>
    <property type="match status" value="1"/>
</dbReference>
<evidence type="ECO:0000313" key="3">
    <source>
        <dbReference type="Proteomes" id="UP000241118"/>
    </source>
</evidence>
<keyword evidence="3" id="KW-1185">Reference proteome</keyword>
<dbReference type="Pfam" id="PF18029">
    <property type="entry name" value="Glyoxalase_6"/>
    <property type="match status" value="1"/>
</dbReference>
<proteinExistence type="predicted"/>
<dbReference type="Proteomes" id="UP000241118">
    <property type="component" value="Unassembled WGS sequence"/>
</dbReference>
<dbReference type="SUPFAM" id="SSF54593">
    <property type="entry name" value="Glyoxalase/Bleomycin resistance protein/Dihydroxybiphenyl dioxygenase"/>
    <property type="match status" value="1"/>
</dbReference>
<comment type="caution">
    <text evidence="2">The sequence shown here is derived from an EMBL/GenBank/DDBJ whole genome shotgun (WGS) entry which is preliminary data.</text>
</comment>
<feature type="domain" description="VOC" evidence="1">
    <location>
        <begin position="3"/>
        <end position="112"/>
    </location>
</feature>
<dbReference type="CDD" id="cd06587">
    <property type="entry name" value="VOC"/>
    <property type="match status" value="1"/>
</dbReference>
<gene>
    <name evidence="2" type="ORF">B0I31_102437</name>
</gene>
<evidence type="ECO:0000259" key="1">
    <source>
        <dbReference type="PROSITE" id="PS51819"/>
    </source>
</evidence>
<reference evidence="2 3" key="1">
    <citation type="submission" date="2018-03" db="EMBL/GenBank/DDBJ databases">
        <title>Genomic Encyclopedia of Type Strains, Phase III (KMG-III): the genomes of soil and plant-associated and newly described type strains.</title>
        <authorList>
            <person name="Whitman W."/>
        </authorList>
    </citation>
    <scope>NUCLEOTIDE SEQUENCE [LARGE SCALE GENOMIC DNA]</scope>
    <source>
        <strain evidence="2 3">CGMCC 4.7097</strain>
    </source>
</reference>
<dbReference type="OrthoDB" id="5524593at2"/>